<dbReference type="STRING" id="1921803.NIES593_22455"/>
<feature type="compositionally biased region" description="Polar residues" evidence="1">
    <location>
        <begin position="9"/>
        <end position="25"/>
    </location>
</feature>
<name>A0A1U7H7B0_9CYAN</name>
<protein>
    <submittedName>
        <fullName evidence="2">Uncharacterized protein</fullName>
    </submittedName>
</protein>
<keyword evidence="3" id="KW-1185">Reference proteome</keyword>
<reference evidence="2 3" key="1">
    <citation type="submission" date="2016-11" db="EMBL/GenBank/DDBJ databases">
        <title>Draft Genome Sequences of Nine Cyanobacterial Strains from Diverse Habitats.</title>
        <authorList>
            <person name="Zhu T."/>
            <person name="Hou S."/>
            <person name="Lu X."/>
            <person name="Hess W.R."/>
        </authorList>
    </citation>
    <scope>NUCLEOTIDE SEQUENCE [LARGE SCALE GENOMIC DNA]</scope>
    <source>
        <strain evidence="2 3">NIES-593</strain>
    </source>
</reference>
<sequence>MTVEKLEANGNQIQEAEQANDSAKTGNRAKKNREVVALSVKKQAEKESQLKHVEGLPENRPIGVSHLAIKEMDGQGLPNNRPVEASHLKVVSTYSSVGGVRPVVASGMEVSSTLAISGNRPIAASHLKISETYTVMGNRPVASNEIDDPAALMGFLD</sequence>
<gene>
    <name evidence="2" type="ORF">NIES593_22455</name>
</gene>
<evidence type="ECO:0000256" key="1">
    <source>
        <dbReference type="SAM" id="MobiDB-lite"/>
    </source>
</evidence>
<dbReference type="OrthoDB" id="427816at2"/>
<dbReference type="EMBL" id="MRCB01000053">
    <property type="protein sequence ID" value="OKH18145.1"/>
    <property type="molecule type" value="Genomic_DNA"/>
</dbReference>
<dbReference type="AlphaFoldDB" id="A0A1U7H7B0"/>
<dbReference type="Proteomes" id="UP000186868">
    <property type="component" value="Unassembled WGS sequence"/>
</dbReference>
<comment type="caution">
    <text evidence="2">The sequence shown here is derived from an EMBL/GenBank/DDBJ whole genome shotgun (WGS) entry which is preliminary data.</text>
</comment>
<evidence type="ECO:0000313" key="3">
    <source>
        <dbReference type="Proteomes" id="UP000186868"/>
    </source>
</evidence>
<dbReference type="RefSeq" id="WP_073601706.1">
    <property type="nucleotide sequence ID" value="NZ_MRCB01000053.1"/>
</dbReference>
<accession>A0A1U7H7B0</accession>
<proteinExistence type="predicted"/>
<feature type="region of interest" description="Disordered" evidence="1">
    <location>
        <begin position="1"/>
        <end position="33"/>
    </location>
</feature>
<organism evidence="2 3">
    <name type="scientific">Hydrococcus rivularis NIES-593</name>
    <dbReference type="NCBI Taxonomy" id="1921803"/>
    <lineage>
        <taxon>Bacteria</taxon>
        <taxon>Bacillati</taxon>
        <taxon>Cyanobacteriota</taxon>
        <taxon>Cyanophyceae</taxon>
        <taxon>Pleurocapsales</taxon>
        <taxon>Hydrococcaceae</taxon>
        <taxon>Hydrococcus</taxon>
    </lineage>
</organism>
<evidence type="ECO:0000313" key="2">
    <source>
        <dbReference type="EMBL" id="OKH18145.1"/>
    </source>
</evidence>